<evidence type="ECO:0000256" key="5">
    <source>
        <dbReference type="ARBA" id="ARBA00022944"/>
    </source>
</evidence>
<comment type="caution">
    <text evidence="7">The sequence shown here is derived from an EMBL/GenBank/DDBJ whole genome shotgun (WGS) entry which is preliminary data.</text>
</comment>
<dbReference type="PANTHER" id="PTHR37316:SF1">
    <property type="entry name" value="TEICHOIC ACID GLYCEROL-PHOSPHATE PRIMASE"/>
    <property type="match status" value="1"/>
</dbReference>
<dbReference type="Gene3D" id="3.40.50.11820">
    <property type="match status" value="1"/>
</dbReference>
<accession>A0A494YZZ4</accession>
<dbReference type="InterPro" id="IPR007554">
    <property type="entry name" value="Glycerophosphate_synth"/>
</dbReference>
<keyword evidence="3" id="KW-1003">Cell membrane</keyword>
<organism evidence="7 8">
    <name type="scientific">Oceanobacillus bengalensis</name>
    <dbReference type="NCBI Taxonomy" id="1435466"/>
    <lineage>
        <taxon>Bacteria</taxon>
        <taxon>Bacillati</taxon>
        <taxon>Bacillota</taxon>
        <taxon>Bacilli</taxon>
        <taxon>Bacillales</taxon>
        <taxon>Bacillaceae</taxon>
        <taxon>Oceanobacillus</taxon>
    </lineage>
</organism>
<dbReference type="InterPro" id="IPR051612">
    <property type="entry name" value="Teichoic_Acid_Biosynth"/>
</dbReference>
<dbReference type="Pfam" id="PF04464">
    <property type="entry name" value="Glyphos_transf"/>
    <property type="match status" value="1"/>
</dbReference>
<evidence type="ECO:0000256" key="4">
    <source>
        <dbReference type="ARBA" id="ARBA00022679"/>
    </source>
</evidence>
<evidence type="ECO:0000313" key="7">
    <source>
        <dbReference type="EMBL" id="RKQ15744.1"/>
    </source>
</evidence>
<dbReference type="InterPro" id="IPR043148">
    <property type="entry name" value="TagF_C"/>
</dbReference>
<dbReference type="InterPro" id="IPR043149">
    <property type="entry name" value="TagF_N"/>
</dbReference>
<name>A0A494YZZ4_9BACI</name>
<evidence type="ECO:0000256" key="2">
    <source>
        <dbReference type="ARBA" id="ARBA00010488"/>
    </source>
</evidence>
<sequence>MKDKKCKYDFGDKVDKTLSIEIKSPIEFIKSIYHLATASTILVDNYQGFLAVTNFRPNVICIQLWHAAGAIKRFGLEDPSNEVRTEKAIGRFQSVYDHFDYTVVGSEQMANTFRKSFGIDDDDRFIYTGIPRTDMLFDEHKKQSMVREINHRFPTINGRKIILYAPTFRNEQLSNYQLELDIHQLYQELSDEYVLFIKLHPAVSNAINMDAYDDFVYDVSEFREINALLLITDILISDYSSIPFEYALLEKPMIFFAYDMDEYQITSGLIEDYEQQMPGPVVFSTYAIVQKIHDNNFDLHQVKQFAEQWNEYSNGNASLNLARFITGLEAEQREVLV</sequence>
<keyword evidence="5" id="KW-0777">Teichoic acid biosynthesis</keyword>
<protein>
    <submittedName>
        <fullName evidence="7">CDP-glycerol glycerophosphotransferase family protein</fullName>
    </submittedName>
</protein>
<gene>
    <name evidence="7" type="ORF">D8M05_09535</name>
</gene>
<dbReference type="GO" id="GO:0019350">
    <property type="term" value="P:teichoic acid biosynthetic process"/>
    <property type="evidence" value="ECO:0007669"/>
    <property type="project" value="UniProtKB-KW"/>
</dbReference>
<reference evidence="7 8" key="1">
    <citation type="journal article" date="2015" name="Antonie Van Leeuwenhoek">
        <title>Oceanobacillus bengalensis sp. nov., a bacterium isolated from seawater of the Bay of Bengal.</title>
        <authorList>
            <person name="Yongchang O."/>
            <person name="Xiang W."/>
            <person name="Wang G."/>
        </authorList>
    </citation>
    <scope>NUCLEOTIDE SEQUENCE [LARGE SCALE GENOMIC DNA]</scope>
    <source>
        <strain evidence="7 8">MCCC 1K00260</strain>
    </source>
</reference>
<dbReference type="AlphaFoldDB" id="A0A494YZZ4"/>
<dbReference type="Proteomes" id="UP000281813">
    <property type="component" value="Unassembled WGS sequence"/>
</dbReference>
<keyword evidence="8" id="KW-1185">Reference proteome</keyword>
<keyword evidence="4 7" id="KW-0808">Transferase</keyword>
<evidence type="ECO:0000256" key="3">
    <source>
        <dbReference type="ARBA" id="ARBA00022475"/>
    </source>
</evidence>
<dbReference type="EMBL" id="RBZO01000012">
    <property type="protein sequence ID" value="RKQ15744.1"/>
    <property type="molecule type" value="Genomic_DNA"/>
</dbReference>
<dbReference type="SUPFAM" id="SSF53756">
    <property type="entry name" value="UDP-Glycosyltransferase/glycogen phosphorylase"/>
    <property type="match status" value="1"/>
</dbReference>
<dbReference type="PANTHER" id="PTHR37316">
    <property type="entry name" value="TEICHOIC ACID GLYCEROL-PHOSPHATE PRIMASE"/>
    <property type="match status" value="1"/>
</dbReference>
<keyword evidence="6" id="KW-0472">Membrane</keyword>
<comment type="similarity">
    <text evidence="2">Belongs to the CDP-glycerol glycerophosphotransferase family.</text>
</comment>
<evidence type="ECO:0000256" key="1">
    <source>
        <dbReference type="ARBA" id="ARBA00004202"/>
    </source>
</evidence>
<evidence type="ECO:0000313" key="8">
    <source>
        <dbReference type="Proteomes" id="UP000281813"/>
    </source>
</evidence>
<dbReference type="GO" id="GO:0005886">
    <property type="term" value="C:plasma membrane"/>
    <property type="evidence" value="ECO:0007669"/>
    <property type="project" value="UniProtKB-SubCell"/>
</dbReference>
<evidence type="ECO:0000256" key="6">
    <source>
        <dbReference type="ARBA" id="ARBA00023136"/>
    </source>
</evidence>
<proteinExistence type="inferred from homology"/>
<dbReference type="Gene3D" id="3.40.50.12580">
    <property type="match status" value="1"/>
</dbReference>
<dbReference type="GO" id="GO:0047355">
    <property type="term" value="F:CDP-glycerol glycerophosphotransferase activity"/>
    <property type="evidence" value="ECO:0007669"/>
    <property type="project" value="InterPro"/>
</dbReference>
<comment type="subcellular location">
    <subcellularLocation>
        <location evidence="1">Cell membrane</location>
        <topology evidence="1">Peripheral membrane protein</topology>
    </subcellularLocation>
</comment>